<protein>
    <submittedName>
        <fullName evidence="2">Type II toxin-antitoxin system RelE/ParE family toxin</fullName>
    </submittedName>
</protein>
<dbReference type="EMBL" id="JACORU010000015">
    <property type="protein sequence ID" value="MBC5768183.1"/>
    <property type="molecule type" value="Genomic_DNA"/>
</dbReference>
<dbReference type="Gene3D" id="3.30.2310.20">
    <property type="entry name" value="RelE-like"/>
    <property type="match status" value="1"/>
</dbReference>
<dbReference type="Pfam" id="PF05016">
    <property type="entry name" value="ParE_toxin"/>
    <property type="match status" value="1"/>
</dbReference>
<dbReference type="InterPro" id="IPR035093">
    <property type="entry name" value="RelE/ParE_toxin_dom_sf"/>
</dbReference>
<dbReference type="Proteomes" id="UP000596827">
    <property type="component" value="Unassembled WGS sequence"/>
</dbReference>
<dbReference type="RefSeq" id="WP_187084683.1">
    <property type="nucleotide sequence ID" value="NZ_JACORU010000015.1"/>
</dbReference>
<gene>
    <name evidence="2" type="ORF">H8R02_27210</name>
</gene>
<evidence type="ECO:0000313" key="2">
    <source>
        <dbReference type="EMBL" id="MBC5768183.1"/>
    </source>
</evidence>
<comment type="caution">
    <text evidence="2">The sequence shown here is derived from an EMBL/GenBank/DDBJ whole genome shotgun (WGS) entry which is preliminary data.</text>
</comment>
<dbReference type="AlphaFoldDB" id="A0A923MD53"/>
<dbReference type="InterPro" id="IPR007712">
    <property type="entry name" value="RelE/ParE_toxin"/>
</dbReference>
<proteinExistence type="predicted"/>
<accession>A0A923MD53</accession>
<name>A0A923MD53_9BURK</name>
<organism evidence="2 3">
    <name type="scientific">Ramlibacter albus</name>
    <dbReference type="NCBI Taxonomy" id="2079448"/>
    <lineage>
        <taxon>Bacteria</taxon>
        <taxon>Pseudomonadati</taxon>
        <taxon>Pseudomonadota</taxon>
        <taxon>Betaproteobacteria</taxon>
        <taxon>Burkholderiales</taxon>
        <taxon>Comamonadaceae</taxon>
        <taxon>Ramlibacter</taxon>
    </lineage>
</organism>
<sequence>MSRFSVTVLPDAEGEMRDAFLWYFERSPLIADGFATEVTEAIDGLEDNACNWPVDEDGVHFYHLKRFPYTIRYDIDGAAVTVLAIAHQRRKPGYWQDR</sequence>
<keyword evidence="3" id="KW-1185">Reference proteome</keyword>
<keyword evidence="1" id="KW-1277">Toxin-antitoxin system</keyword>
<evidence type="ECO:0000256" key="1">
    <source>
        <dbReference type="ARBA" id="ARBA00022649"/>
    </source>
</evidence>
<evidence type="ECO:0000313" key="3">
    <source>
        <dbReference type="Proteomes" id="UP000596827"/>
    </source>
</evidence>
<reference evidence="2" key="1">
    <citation type="submission" date="2020-08" db="EMBL/GenBank/DDBJ databases">
        <title>Ramlibacter sp. GTP1 16S ribosomal RNA gene genome sequencing and assembly.</title>
        <authorList>
            <person name="Kang M."/>
        </authorList>
    </citation>
    <scope>NUCLEOTIDE SEQUENCE</scope>
    <source>
        <strain evidence="2">GTP1</strain>
    </source>
</reference>